<comment type="caution">
    <text evidence="1">The sequence shown here is derived from an EMBL/GenBank/DDBJ whole genome shotgun (WGS) entry which is preliminary data.</text>
</comment>
<protein>
    <submittedName>
        <fullName evidence="1">Uncharacterized protein</fullName>
    </submittedName>
</protein>
<sequence length="82" mass="9512">MLSKFWPYGKIWQHALGDHKLGWVELSGAFKAGAIGRIKPKKGQKVIFTLEKVIKNVCFSDYAKLPFTRMTFDHEYIHFVVL</sequence>
<gene>
    <name evidence="1" type="ORF">O7U_00713</name>
</gene>
<reference evidence="1 2" key="1">
    <citation type="submission" date="2012-04" db="EMBL/GenBank/DDBJ databases">
        <title>The Genome Sequence of Bartonella quintana JK 68.</title>
        <authorList>
            <consortium name="The Broad Institute Genome Sequencing Platform"/>
            <consortium name="The Broad Institute Genome Sequencing Center for Infectious Disease"/>
            <person name="Feldgarden M."/>
            <person name="Kirby J."/>
            <person name="Kosoy M."/>
            <person name="Birtles R."/>
            <person name="Probert W.S."/>
            <person name="Chiaraviglio L."/>
            <person name="Walker B."/>
            <person name="Young S.K."/>
            <person name="Zeng Q."/>
            <person name="Gargeya S."/>
            <person name="Fitzgerald M."/>
            <person name="Haas B."/>
            <person name="Abouelleil A."/>
            <person name="Alvarado L."/>
            <person name="Arachchi H.M."/>
            <person name="Berlin A.M."/>
            <person name="Chapman S.B."/>
            <person name="Goldberg J."/>
            <person name="Griggs A."/>
            <person name="Gujja S."/>
            <person name="Hansen M."/>
            <person name="Howarth C."/>
            <person name="Imamovic A."/>
            <person name="Larimer J."/>
            <person name="McCowen C."/>
            <person name="Montmayeur A."/>
            <person name="Murphy C."/>
            <person name="Neiman D."/>
            <person name="Pearson M."/>
            <person name="Priest M."/>
            <person name="Roberts A."/>
            <person name="Saif S."/>
            <person name="Shea T."/>
            <person name="Sisk P."/>
            <person name="Sykes S."/>
            <person name="Wortman J."/>
            <person name="Nusbaum C."/>
            <person name="Birren B."/>
        </authorList>
    </citation>
    <scope>NUCLEOTIDE SEQUENCE [LARGE SCALE GENOMIC DNA]</scope>
    <source>
        <strain evidence="1 2">JK 68</strain>
    </source>
</reference>
<organism evidence="1 2">
    <name type="scientific">Bartonella quintana JK 68</name>
    <dbReference type="NCBI Taxonomy" id="1134503"/>
    <lineage>
        <taxon>Bacteria</taxon>
        <taxon>Pseudomonadati</taxon>
        <taxon>Pseudomonadota</taxon>
        <taxon>Alphaproteobacteria</taxon>
        <taxon>Hyphomicrobiales</taxon>
        <taxon>Bartonellaceae</taxon>
        <taxon>Bartonella</taxon>
    </lineage>
</organism>
<dbReference type="EMBL" id="AHPD01000007">
    <property type="protein sequence ID" value="KEC66182.1"/>
    <property type="molecule type" value="Genomic_DNA"/>
</dbReference>
<dbReference type="InterPro" id="IPR023393">
    <property type="entry name" value="START-like_dom_sf"/>
</dbReference>
<keyword evidence="2" id="KW-1185">Reference proteome</keyword>
<evidence type="ECO:0000313" key="2">
    <source>
        <dbReference type="Proteomes" id="UP000027143"/>
    </source>
</evidence>
<proteinExistence type="predicted"/>
<dbReference type="Proteomes" id="UP000027143">
    <property type="component" value="Unassembled WGS sequence"/>
</dbReference>
<dbReference type="SUPFAM" id="SSF55961">
    <property type="entry name" value="Bet v1-like"/>
    <property type="match status" value="1"/>
</dbReference>
<dbReference type="Gene3D" id="3.30.530.20">
    <property type="match status" value="1"/>
</dbReference>
<name>A0ABR4STY2_BARQI</name>
<evidence type="ECO:0000313" key="1">
    <source>
        <dbReference type="EMBL" id="KEC66182.1"/>
    </source>
</evidence>
<accession>A0ABR4STY2</accession>